<evidence type="ECO:0000256" key="5">
    <source>
        <dbReference type="ARBA" id="ARBA00023002"/>
    </source>
</evidence>
<sequence>MCLEFFNRFFFRSLRSFEKEACEKCYPHPCPGAKGSHALESAHQKTLISLTHFHSNEHQYVNRGIHFLSSLQVQDKLFGQMSQLSGKTVTSADYDACSYAKAVIKESFRMAPISVGVGRTLGKHAVLNGYHVPAGTFTVTQNQVSCRLPEYFSEPDTFVPERWFREDQTVEKKSTDTRRIIHGFGSINYRTFSDYHAQSPTYPYWSKINPE</sequence>
<dbReference type="InterPro" id="IPR001128">
    <property type="entry name" value="Cyt_P450"/>
</dbReference>
<keyword evidence="4" id="KW-0479">Metal-binding</keyword>
<comment type="similarity">
    <text evidence="2">Belongs to the cytochrome P450 family.</text>
</comment>
<dbReference type="GO" id="GO:0004497">
    <property type="term" value="F:monooxygenase activity"/>
    <property type="evidence" value="ECO:0007669"/>
    <property type="project" value="UniProtKB-KW"/>
</dbReference>
<dbReference type="SUPFAM" id="SSF48264">
    <property type="entry name" value="Cytochrome P450"/>
    <property type="match status" value="1"/>
</dbReference>
<evidence type="ECO:0000256" key="7">
    <source>
        <dbReference type="ARBA" id="ARBA00023033"/>
    </source>
</evidence>
<organism evidence="8">
    <name type="scientific">Cacopsylla melanoneura</name>
    <dbReference type="NCBI Taxonomy" id="428564"/>
    <lineage>
        <taxon>Eukaryota</taxon>
        <taxon>Metazoa</taxon>
        <taxon>Ecdysozoa</taxon>
        <taxon>Arthropoda</taxon>
        <taxon>Hexapoda</taxon>
        <taxon>Insecta</taxon>
        <taxon>Pterygota</taxon>
        <taxon>Neoptera</taxon>
        <taxon>Paraneoptera</taxon>
        <taxon>Hemiptera</taxon>
        <taxon>Sternorrhyncha</taxon>
        <taxon>Psylloidea</taxon>
        <taxon>Psyllidae</taxon>
        <taxon>Psyllinae</taxon>
        <taxon>Cacopsylla</taxon>
    </lineage>
</organism>
<dbReference type="PANTHER" id="PTHR24279:SF120">
    <property type="entry name" value="CYTOCHROME P450"/>
    <property type="match status" value="1"/>
</dbReference>
<dbReference type="Pfam" id="PF00067">
    <property type="entry name" value="p450"/>
    <property type="match status" value="1"/>
</dbReference>
<reference evidence="8" key="1">
    <citation type="submission" date="2021-05" db="EMBL/GenBank/DDBJ databases">
        <authorList>
            <person name="Alioto T."/>
            <person name="Alioto T."/>
            <person name="Gomez Garrido J."/>
        </authorList>
    </citation>
    <scope>NUCLEOTIDE SEQUENCE</scope>
</reference>
<dbReference type="GO" id="GO:0016705">
    <property type="term" value="F:oxidoreductase activity, acting on paired donors, with incorporation or reduction of molecular oxygen"/>
    <property type="evidence" value="ECO:0007669"/>
    <property type="project" value="InterPro"/>
</dbReference>
<keyword evidence="5" id="KW-0560">Oxidoreductase</keyword>
<name>A0A8D8Z6N7_9HEMI</name>
<evidence type="ECO:0000256" key="4">
    <source>
        <dbReference type="ARBA" id="ARBA00022723"/>
    </source>
</evidence>
<dbReference type="InterPro" id="IPR036396">
    <property type="entry name" value="Cyt_P450_sf"/>
</dbReference>
<dbReference type="PANTHER" id="PTHR24279">
    <property type="entry name" value="CYTOCHROME P450"/>
    <property type="match status" value="1"/>
</dbReference>
<protein>
    <submittedName>
        <fullName evidence="8">Cytochrome P450 302a1, mitochondrial</fullName>
    </submittedName>
</protein>
<dbReference type="Gene3D" id="1.10.630.10">
    <property type="entry name" value="Cytochrome P450"/>
    <property type="match status" value="1"/>
</dbReference>
<evidence type="ECO:0000313" key="8">
    <source>
        <dbReference type="EMBL" id="CAG6740662.1"/>
    </source>
</evidence>
<evidence type="ECO:0000256" key="2">
    <source>
        <dbReference type="ARBA" id="ARBA00010617"/>
    </source>
</evidence>
<evidence type="ECO:0000256" key="1">
    <source>
        <dbReference type="ARBA" id="ARBA00001971"/>
    </source>
</evidence>
<dbReference type="AlphaFoldDB" id="A0A8D8Z6N7"/>
<keyword evidence="3" id="KW-0349">Heme</keyword>
<dbReference type="EMBL" id="HBUF01420205">
    <property type="protein sequence ID" value="CAG6740662.1"/>
    <property type="molecule type" value="Transcribed_RNA"/>
</dbReference>
<dbReference type="GO" id="GO:0005506">
    <property type="term" value="F:iron ion binding"/>
    <property type="evidence" value="ECO:0007669"/>
    <property type="project" value="InterPro"/>
</dbReference>
<dbReference type="InterPro" id="IPR050479">
    <property type="entry name" value="CYP11_CYP27_families"/>
</dbReference>
<comment type="cofactor">
    <cofactor evidence="1">
        <name>heme</name>
        <dbReference type="ChEBI" id="CHEBI:30413"/>
    </cofactor>
</comment>
<proteinExistence type="inferred from homology"/>
<evidence type="ECO:0000256" key="6">
    <source>
        <dbReference type="ARBA" id="ARBA00023004"/>
    </source>
</evidence>
<evidence type="ECO:0000256" key="3">
    <source>
        <dbReference type="ARBA" id="ARBA00022617"/>
    </source>
</evidence>
<keyword evidence="7" id="KW-0503">Monooxygenase</keyword>
<dbReference type="GO" id="GO:0020037">
    <property type="term" value="F:heme binding"/>
    <property type="evidence" value="ECO:0007669"/>
    <property type="project" value="InterPro"/>
</dbReference>
<keyword evidence="6" id="KW-0408">Iron</keyword>
<accession>A0A8D8Z6N7</accession>